<evidence type="ECO:0000256" key="1">
    <source>
        <dbReference type="ARBA" id="ARBA00004123"/>
    </source>
</evidence>
<reference evidence="11" key="1">
    <citation type="submission" date="2022-01" db="EMBL/GenBank/DDBJ databases">
        <authorList>
            <person name="Braso-Vives M."/>
        </authorList>
    </citation>
    <scope>NUCLEOTIDE SEQUENCE</scope>
</reference>
<dbReference type="InterPro" id="IPR036236">
    <property type="entry name" value="Znf_C2H2_sf"/>
</dbReference>
<feature type="region of interest" description="Disordered" evidence="9">
    <location>
        <begin position="143"/>
        <end position="179"/>
    </location>
</feature>
<feature type="region of interest" description="Disordered" evidence="9">
    <location>
        <begin position="669"/>
        <end position="704"/>
    </location>
</feature>
<evidence type="ECO:0000259" key="10">
    <source>
        <dbReference type="PROSITE" id="PS50157"/>
    </source>
</evidence>
<dbReference type="SMART" id="SM00355">
    <property type="entry name" value="ZnF_C2H2"/>
    <property type="match status" value="7"/>
</dbReference>
<accession>A0A8J9ZAP8</accession>
<keyword evidence="5" id="KW-0862">Zinc</keyword>
<dbReference type="PROSITE" id="PS00028">
    <property type="entry name" value="ZINC_FINGER_C2H2_1"/>
    <property type="match status" value="1"/>
</dbReference>
<evidence type="ECO:0000256" key="6">
    <source>
        <dbReference type="ARBA" id="ARBA00023125"/>
    </source>
</evidence>
<dbReference type="SUPFAM" id="SSF57667">
    <property type="entry name" value="beta-beta-alpha zinc fingers"/>
    <property type="match status" value="2"/>
</dbReference>
<feature type="domain" description="C2H2-type" evidence="10">
    <location>
        <begin position="780"/>
        <end position="807"/>
    </location>
</feature>
<dbReference type="FunFam" id="3.30.160.60:FF:002287">
    <property type="entry name" value="Uncharacterized protein"/>
    <property type="match status" value="1"/>
</dbReference>
<evidence type="ECO:0000256" key="3">
    <source>
        <dbReference type="ARBA" id="ARBA00022737"/>
    </source>
</evidence>
<dbReference type="FunFam" id="3.30.160.60:FF:001309">
    <property type="entry name" value="Uncharacterized protein"/>
    <property type="match status" value="1"/>
</dbReference>
<dbReference type="Proteomes" id="UP000838412">
    <property type="component" value="Chromosome 18"/>
</dbReference>
<proteinExistence type="predicted"/>
<evidence type="ECO:0000256" key="9">
    <source>
        <dbReference type="SAM" id="MobiDB-lite"/>
    </source>
</evidence>
<evidence type="ECO:0000313" key="12">
    <source>
        <dbReference type="Proteomes" id="UP000838412"/>
    </source>
</evidence>
<keyword evidence="2" id="KW-0479">Metal-binding</keyword>
<keyword evidence="4 8" id="KW-0863">Zinc-finger</keyword>
<dbReference type="AlphaFoldDB" id="A0A8J9ZAP8"/>
<evidence type="ECO:0000256" key="2">
    <source>
        <dbReference type="ARBA" id="ARBA00022723"/>
    </source>
</evidence>
<feature type="domain" description="C2H2-type" evidence="10">
    <location>
        <begin position="808"/>
        <end position="836"/>
    </location>
</feature>
<comment type="subcellular location">
    <subcellularLocation>
        <location evidence="1">Nucleus</location>
    </subcellularLocation>
</comment>
<keyword evidence="12" id="KW-1185">Reference proteome</keyword>
<evidence type="ECO:0000256" key="8">
    <source>
        <dbReference type="PROSITE-ProRule" id="PRU00042"/>
    </source>
</evidence>
<keyword evidence="3" id="KW-0677">Repeat</keyword>
<evidence type="ECO:0000256" key="7">
    <source>
        <dbReference type="ARBA" id="ARBA00023242"/>
    </source>
</evidence>
<feature type="domain" description="C2H2-type" evidence="10">
    <location>
        <begin position="378"/>
        <end position="407"/>
    </location>
</feature>
<dbReference type="EMBL" id="OV696703">
    <property type="protein sequence ID" value="CAH1251016.1"/>
    <property type="molecule type" value="Genomic_DNA"/>
</dbReference>
<evidence type="ECO:0000256" key="5">
    <source>
        <dbReference type="ARBA" id="ARBA00022833"/>
    </source>
</evidence>
<organism evidence="11 12">
    <name type="scientific">Branchiostoma lanceolatum</name>
    <name type="common">Common lancelet</name>
    <name type="synonym">Amphioxus lanceolatum</name>
    <dbReference type="NCBI Taxonomy" id="7740"/>
    <lineage>
        <taxon>Eukaryota</taxon>
        <taxon>Metazoa</taxon>
        <taxon>Chordata</taxon>
        <taxon>Cephalochordata</taxon>
        <taxon>Leptocardii</taxon>
        <taxon>Amphioxiformes</taxon>
        <taxon>Branchiostomatidae</taxon>
        <taxon>Branchiostoma</taxon>
    </lineage>
</organism>
<feature type="compositionally biased region" description="Basic residues" evidence="9">
    <location>
        <begin position="669"/>
        <end position="678"/>
    </location>
</feature>
<dbReference type="PANTHER" id="PTHR24392:SF31">
    <property type="entry name" value="C2H2-TYPE DOMAIN-CONTAINING PROTEIN"/>
    <property type="match status" value="1"/>
</dbReference>
<feature type="compositionally biased region" description="Polar residues" evidence="9">
    <location>
        <begin position="689"/>
        <end position="702"/>
    </location>
</feature>
<feature type="domain" description="C2H2-type" evidence="10">
    <location>
        <begin position="714"/>
        <end position="742"/>
    </location>
</feature>
<dbReference type="GO" id="GO:0003677">
    <property type="term" value="F:DNA binding"/>
    <property type="evidence" value="ECO:0007669"/>
    <property type="project" value="UniProtKB-KW"/>
</dbReference>
<dbReference type="Gene3D" id="3.30.160.60">
    <property type="entry name" value="Classic Zinc Finger"/>
    <property type="match status" value="5"/>
</dbReference>
<evidence type="ECO:0000313" key="11">
    <source>
        <dbReference type="EMBL" id="CAH1251016.1"/>
    </source>
</evidence>
<gene>
    <name evidence="11" type="primary">HKR1</name>
    <name evidence="11" type="ORF">BLAG_LOCUS11531</name>
</gene>
<dbReference type="Pfam" id="PF00096">
    <property type="entry name" value="zf-C2H2"/>
    <property type="match status" value="2"/>
</dbReference>
<dbReference type="GO" id="GO:0005634">
    <property type="term" value="C:nucleus"/>
    <property type="evidence" value="ECO:0007669"/>
    <property type="project" value="UniProtKB-SubCell"/>
</dbReference>
<dbReference type="GO" id="GO:0008270">
    <property type="term" value="F:zinc ion binding"/>
    <property type="evidence" value="ECO:0007669"/>
    <property type="project" value="UniProtKB-KW"/>
</dbReference>
<sequence length="838" mass="94207">MLSGRPSDRQRRPFVDGLNCVGTGGTALLHFGRARNGQGRAGTGRKFRFDWWRGGRVAAWIKMRNLEEPKLCGFSEEVTLAVLPRLYIEELILELNRRNIDTDNNTNNKEHLAKILKDVMVLEYKECEEEDRSPSPEVIDITDLSRADDNPQVLQPNLSSANNPTEEQTPSATGDGPALRSVFRIDDSNIGLRGEYTGSTSRNNTPMPNNTDNESLVCHTSRNNTPLPNNNDNESVVCSMIDVDAPEKYLDGLSEIFPRSERQSPPLESVVDITDEQDDSDSNVPPVRTQSWNEETEVYPVMLIQRIPQQNGSIEDQEGPVSTEEYTITSLDQNDAGERDSDCEVIVSESEHQRIMRVINQAKVQVQNHLAGKGRKSFVCTECGFEMYSKFNLLRHQQRRKHTGHRITVSDPNERQERSNVGNTMVNGMTRKGKKCFVCGVCGIKTSSKYNLIRHMKRKKHKVGQAGAAMPSLENETLQEYESNAQVLDSNVEDETVQEHESNAQAINNSTVEKETLQVQGTNVQALNTSVEQETLQVQENNIEVLNDSVVRETLQVHETNIPVLNTNVATAKGRKRFACDDCGYQSSQKSNVLRHKRRKHSGQTATTTTENLFQEERLAENVMSSEKESLPLHDSNINVEAVEIVDRRAKKLFICVECGYETPLKANLSRHKKRKHTTDKSGAAATTEKPSQVEGLNSSTHGKPKGLQIKKLFTCVECGYQTPLRPNLERHKKRKHTVQTTATVTPPAITTTETLFQEERLDSNAEGEAKRIHTGERPFMCGTCGHRTTKKSLLAKHMRIHTGEKPFACEQCDYRAVQKAHLNRHVRSRHAAANALQ</sequence>
<dbReference type="InterPro" id="IPR013087">
    <property type="entry name" value="Znf_C2H2_type"/>
</dbReference>
<feature type="compositionally biased region" description="Polar residues" evidence="9">
    <location>
        <begin position="152"/>
        <end position="172"/>
    </location>
</feature>
<dbReference type="OrthoDB" id="6365676at2759"/>
<name>A0A8J9ZAP8_BRALA</name>
<feature type="domain" description="C2H2-type" evidence="10">
    <location>
        <begin position="578"/>
        <end position="606"/>
    </location>
</feature>
<keyword evidence="6" id="KW-0238">DNA-binding</keyword>
<keyword evidence="7" id="KW-0539">Nucleus</keyword>
<dbReference type="PROSITE" id="PS50157">
    <property type="entry name" value="ZINC_FINGER_C2H2_2"/>
    <property type="match status" value="6"/>
</dbReference>
<feature type="domain" description="C2H2-type" evidence="10">
    <location>
        <begin position="654"/>
        <end position="682"/>
    </location>
</feature>
<protein>
    <submittedName>
        <fullName evidence="11">HKR1 protein</fullName>
    </submittedName>
</protein>
<evidence type="ECO:0000256" key="4">
    <source>
        <dbReference type="ARBA" id="ARBA00022771"/>
    </source>
</evidence>
<dbReference type="PANTHER" id="PTHR24392">
    <property type="entry name" value="ZINC FINGER PROTEIN"/>
    <property type="match status" value="1"/>
</dbReference>